<accession>A0A2U1FSM7</accession>
<protein>
    <submittedName>
        <fullName evidence="3">Major fimbrial subunit protein type IV (Fimbrillin)</fullName>
    </submittedName>
</protein>
<reference evidence="3 4" key="1">
    <citation type="submission" date="2018-04" db="EMBL/GenBank/DDBJ databases">
        <title>Genomic Encyclopedia of Type Strains, Phase IV (KMG-IV): sequencing the most valuable type-strain genomes for metagenomic binning, comparative biology and taxonomic classification.</title>
        <authorList>
            <person name="Goeker M."/>
        </authorList>
    </citation>
    <scope>NUCLEOTIDE SEQUENCE [LARGE SCALE GENOMIC DNA]</scope>
    <source>
        <strain evidence="3 4">DSM 28520</strain>
    </source>
</reference>
<feature type="domain" description="Minor fimbrium subunit Mfa1 C-terminal" evidence="2">
    <location>
        <begin position="394"/>
        <end position="477"/>
    </location>
</feature>
<keyword evidence="1" id="KW-0732">Signal</keyword>
<feature type="signal peptide" evidence="1">
    <location>
        <begin position="1"/>
        <end position="20"/>
    </location>
</feature>
<dbReference type="OrthoDB" id="1010993at2"/>
<gene>
    <name evidence="3" type="ORF">C7382_10187</name>
</gene>
<sequence length="480" mass="52594">MKLKLLFASLALMCLSIACSDHPTLTYIDEPEQPADSGYVSIDLRTNEQTSRGLRAHDPLQSVRHITFLFFHETESRLLFSRTMEPTSSLTFELKIPKQNYRLAVVLNAGDIYTKVFPELLSPTASILATTEGFLDSYLLMTNGGAPAPADADRAVTMANDQGLVTLSSAQIVNKKTELTDENRLKVRVEPCLARVLVVGKPTVQGGTYESDSTYYAIDVVPLRIYPLRHLSKLANGANELAGDGSLPQDRYALSWAEASLTAGATYSDVYKYVKASHFASAVVAAKMQEKKENYNLNSPAIYAKEVSVAPTYYYTAYVPRVVLRAVYVPHGIAGVNPKEGWVEFQGRKMSLAKFKGFVDEPTTADAALAESIRKAQTDGALVFTSGFSSHGINFYHQSHNYYAIPIRHFDDDKAPNQNSYGRFGLIRNNEYLLTVKSITGPGSSVIPAVSATEAVEKDGYASAAITVNQTTGHQQDVDL</sequence>
<evidence type="ECO:0000256" key="1">
    <source>
        <dbReference type="SAM" id="SignalP"/>
    </source>
</evidence>
<dbReference type="EMBL" id="QEKY01000001">
    <property type="protein sequence ID" value="PVZ15156.1"/>
    <property type="molecule type" value="Genomic_DNA"/>
</dbReference>
<dbReference type="GeneID" id="94549791"/>
<dbReference type="Gene3D" id="2.60.40.3690">
    <property type="match status" value="1"/>
</dbReference>
<dbReference type="Pfam" id="PF15495">
    <property type="entry name" value="Fimbrillin_C"/>
    <property type="match status" value="1"/>
</dbReference>
<organism evidence="3 4">
    <name type="scientific">Porphyromonas loveana</name>
    <dbReference type="NCBI Taxonomy" id="1884669"/>
    <lineage>
        <taxon>Bacteria</taxon>
        <taxon>Pseudomonadati</taxon>
        <taxon>Bacteroidota</taxon>
        <taxon>Bacteroidia</taxon>
        <taxon>Bacteroidales</taxon>
        <taxon>Porphyromonadaceae</taxon>
        <taxon>Porphyromonas</taxon>
    </lineage>
</organism>
<dbReference type="Proteomes" id="UP000245462">
    <property type="component" value="Unassembled WGS sequence"/>
</dbReference>
<dbReference type="InterPro" id="IPR029140">
    <property type="entry name" value="Mfa1_C"/>
</dbReference>
<proteinExistence type="predicted"/>
<dbReference type="PROSITE" id="PS51257">
    <property type="entry name" value="PROKAR_LIPOPROTEIN"/>
    <property type="match status" value="1"/>
</dbReference>
<evidence type="ECO:0000313" key="3">
    <source>
        <dbReference type="EMBL" id="PVZ15156.1"/>
    </source>
</evidence>
<comment type="caution">
    <text evidence="3">The sequence shown here is derived from an EMBL/GenBank/DDBJ whole genome shotgun (WGS) entry which is preliminary data.</text>
</comment>
<name>A0A2U1FSM7_9PORP</name>
<evidence type="ECO:0000259" key="2">
    <source>
        <dbReference type="Pfam" id="PF15495"/>
    </source>
</evidence>
<dbReference type="RefSeq" id="WP_116678343.1">
    <property type="nucleotide sequence ID" value="NZ_QEKY01000001.1"/>
</dbReference>
<evidence type="ECO:0000313" key="4">
    <source>
        <dbReference type="Proteomes" id="UP000245462"/>
    </source>
</evidence>
<keyword evidence="4" id="KW-1185">Reference proteome</keyword>
<dbReference type="AlphaFoldDB" id="A0A2U1FSM7"/>
<feature type="chain" id="PRO_5015719004" evidence="1">
    <location>
        <begin position="21"/>
        <end position="480"/>
    </location>
</feature>